<evidence type="ECO:0000313" key="2">
    <source>
        <dbReference type="Proteomes" id="UP000887159"/>
    </source>
</evidence>
<organism evidence="1 2">
    <name type="scientific">Trichonephila clavipes</name>
    <name type="common">Golden silk orbweaver</name>
    <name type="synonym">Nephila clavipes</name>
    <dbReference type="NCBI Taxonomy" id="2585209"/>
    <lineage>
        <taxon>Eukaryota</taxon>
        <taxon>Metazoa</taxon>
        <taxon>Ecdysozoa</taxon>
        <taxon>Arthropoda</taxon>
        <taxon>Chelicerata</taxon>
        <taxon>Arachnida</taxon>
        <taxon>Araneae</taxon>
        <taxon>Araneomorphae</taxon>
        <taxon>Entelegynae</taxon>
        <taxon>Araneoidea</taxon>
        <taxon>Nephilidae</taxon>
        <taxon>Trichonephila</taxon>
    </lineage>
</organism>
<keyword evidence="1" id="KW-0548">Nucleotidyltransferase</keyword>
<dbReference type="AlphaFoldDB" id="A0A8X6V9C2"/>
<dbReference type="EMBL" id="BMAU01021206">
    <property type="protein sequence ID" value="GFX99213.1"/>
    <property type="molecule type" value="Genomic_DNA"/>
</dbReference>
<comment type="caution">
    <text evidence="1">The sequence shown here is derived from an EMBL/GenBank/DDBJ whole genome shotgun (WGS) entry which is preliminary data.</text>
</comment>
<accession>A0A8X6V9C2</accession>
<reference evidence="1" key="1">
    <citation type="submission" date="2020-08" db="EMBL/GenBank/DDBJ databases">
        <title>Multicomponent nature underlies the extraordinary mechanical properties of spider dragline silk.</title>
        <authorList>
            <person name="Kono N."/>
            <person name="Nakamura H."/>
            <person name="Mori M."/>
            <person name="Yoshida Y."/>
            <person name="Ohtoshi R."/>
            <person name="Malay A.D."/>
            <person name="Moran D.A.P."/>
            <person name="Tomita M."/>
            <person name="Numata K."/>
            <person name="Arakawa K."/>
        </authorList>
    </citation>
    <scope>NUCLEOTIDE SEQUENCE</scope>
</reference>
<keyword evidence="1" id="KW-0695">RNA-directed DNA polymerase</keyword>
<sequence length="78" mass="8765">MRTIWNFATYPGHDLLGVNLHWLGVAANQACPLCGRAKMDGNHLLQFTGLYEYPADDIVSRYWEARLQMVKKPSTGVG</sequence>
<evidence type="ECO:0000313" key="1">
    <source>
        <dbReference type="EMBL" id="GFX99213.1"/>
    </source>
</evidence>
<keyword evidence="2" id="KW-1185">Reference proteome</keyword>
<keyword evidence="1" id="KW-0808">Transferase</keyword>
<name>A0A8X6V9C2_TRICX</name>
<dbReference type="Proteomes" id="UP000887159">
    <property type="component" value="Unassembled WGS sequence"/>
</dbReference>
<protein>
    <submittedName>
        <fullName evidence="1">Reverse transcriptase</fullName>
    </submittedName>
</protein>
<dbReference type="GO" id="GO:0003964">
    <property type="term" value="F:RNA-directed DNA polymerase activity"/>
    <property type="evidence" value="ECO:0007669"/>
    <property type="project" value="UniProtKB-KW"/>
</dbReference>
<proteinExistence type="predicted"/>
<gene>
    <name evidence="1" type="primary">RF55_23213</name>
    <name evidence="1" type="ORF">TNCV_2493941</name>
</gene>